<dbReference type="AlphaFoldDB" id="A0AAV4LWL7"/>
<keyword evidence="1" id="KW-0812">Transmembrane</keyword>
<dbReference type="GeneID" id="94195670"/>
<feature type="transmembrane region" description="Helical" evidence="1">
    <location>
        <begin position="58"/>
        <end position="79"/>
    </location>
</feature>
<dbReference type="EMBL" id="BPLF01000003">
    <property type="protein sequence ID" value="GIX64189.1"/>
    <property type="molecule type" value="Genomic_DNA"/>
</dbReference>
<accession>A0AAV4LWL7</accession>
<keyword evidence="1" id="KW-1133">Transmembrane helix</keyword>
<evidence type="ECO:0000313" key="2">
    <source>
        <dbReference type="EMBL" id="GIX64189.1"/>
    </source>
</evidence>
<feature type="transmembrane region" description="Helical" evidence="1">
    <location>
        <begin position="17"/>
        <end position="37"/>
    </location>
</feature>
<proteinExistence type="predicted"/>
<gene>
    <name evidence="2" type="ORF">BcabD6B2_36240</name>
</gene>
<sequence>MATAEALEVVGEERLEWGSLIVCAAVGALVCLARTTGPASSMITPGMANMGGHKGLRVLLRLNLFTIPALLPTAFHSIVRACRKQKAQLELESVGAVGKSAEKDGAGGVLELEGGVAEKLVEPRFIGFLRRSRSLKPT</sequence>
<protein>
    <submittedName>
        <fullName evidence="2">Adenosylhomocysteinase</fullName>
    </submittedName>
</protein>
<keyword evidence="1" id="KW-0472">Membrane</keyword>
<evidence type="ECO:0000256" key="1">
    <source>
        <dbReference type="SAM" id="Phobius"/>
    </source>
</evidence>
<keyword evidence="3" id="KW-1185">Reference proteome</keyword>
<reference evidence="2 3" key="1">
    <citation type="submission" date="2021-06" db="EMBL/GenBank/DDBJ databases">
        <title>Genome sequence of Babesia caballi.</title>
        <authorList>
            <person name="Yamagishi J."/>
            <person name="Kidaka T."/>
            <person name="Ochi A."/>
        </authorList>
    </citation>
    <scope>NUCLEOTIDE SEQUENCE [LARGE SCALE GENOMIC DNA]</scope>
    <source>
        <strain evidence="2">USDA-D6B2</strain>
    </source>
</reference>
<name>A0AAV4LWL7_BABCB</name>
<dbReference type="RefSeq" id="XP_067716258.1">
    <property type="nucleotide sequence ID" value="XM_067860157.1"/>
</dbReference>
<comment type="caution">
    <text evidence="2">The sequence shown here is derived from an EMBL/GenBank/DDBJ whole genome shotgun (WGS) entry which is preliminary data.</text>
</comment>
<evidence type="ECO:0000313" key="3">
    <source>
        <dbReference type="Proteomes" id="UP001497744"/>
    </source>
</evidence>
<dbReference type="Proteomes" id="UP001497744">
    <property type="component" value="Unassembled WGS sequence"/>
</dbReference>
<organism evidence="2 3">
    <name type="scientific">Babesia caballi</name>
    <dbReference type="NCBI Taxonomy" id="5871"/>
    <lineage>
        <taxon>Eukaryota</taxon>
        <taxon>Sar</taxon>
        <taxon>Alveolata</taxon>
        <taxon>Apicomplexa</taxon>
        <taxon>Aconoidasida</taxon>
        <taxon>Piroplasmida</taxon>
        <taxon>Babesiidae</taxon>
        <taxon>Babesia</taxon>
    </lineage>
</organism>